<keyword evidence="5" id="KW-1185">Reference proteome</keyword>
<evidence type="ECO:0000313" key="4">
    <source>
        <dbReference type="EMBL" id="KAG6016366.1"/>
    </source>
</evidence>
<dbReference type="InterPro" id="IPR013083">
    <property type="entry name" value="Znf_RING/FYVE/PHD"/>
</dbReference>
<name>A0A9P7T308_9HYPO</name>
<evidence type="ECO:0000259" key="3">
    <source>
        <dbReference type="PROSITE" id="PS50089"/>
    </source>
</evidence>
<feature type="domain" description="RING-type" evidence="3">
    <location>
        <begin position="162"/>
        <end position="208"/>
    </location>
</feature>
<dbReference type="SUPFAM" id="SSF57850">
    <property type="entry name" value="RING/U-box"/>
    <property type="match status" value="1"/>
</dbReference>
<dbReference type="Gene3D" id="3.30.40.10">
    <property type="entry name" value="Zinc/RING finger domain, C3HC4 (zinc finger)"/>
    <property type="match status" value="1"/>
</dbReference>
<sequence length="350" mass="39349">MAPAKGTMRSLSFRFTRNSIARMILGHNNSFHSSQEALLPRGPIDDDYTDAGSPRRRFSQSSTLYARESPSLTGTTLVVPSSAERESRENLPITASAEQVPLCTGHDAQSQSSQNEHQLGHPASQDDSDAIMPAPPRRTESELSQALTAVMPHEPDGRPIFCSICGGVFGEEKGQTRERLAYLPCGHVFGDRCLYRYMSKPFGAGRCPNSPCIPMRHMCEHVAMPSTTPVDQTFNDSSATVLPWNYEFCSSPKGLKFLRSIDELGSKVRKLEAQKRSRRKSAKDIALNSRLKYYTSALEQTEKRLDEAQRACWFNRWEEFRVVEKKPQRGWSWQRVRGLSRDETADSANK</sequence>
<keyword evidence="1" id="KW-0862">Zinc</keyword>
<dbReference type="AlphaFoldDB" id="A0A9P7T308"/>
<keyword evidence="1" id="KW-0479">Metal-binding</keyword>
<evidence type="ECO:0000256" key="1">
    <source>
        <dbReference type="PROSITE-ProRule" id="PRU00175"/>
    </source>
</evidence>
<dbReference type="EMBL" id="SRPW01000249">
    <property type="protein sequence ID" value="KAG6016366.1"/>
    <property type="molecule type" value="Genomic_DNA"/>
</dbReference>
<reference evidence="4" key="1">
    <citation type="journal article" date="2020" name="bioRxiv">
        <title>Whole genome comparisons of ergot fungi reveals the divergence and evolution of species within the genus Claviceps are the result of varying mechanisms driving genome evolution and host range expansion.</title>
        <authorList>
            <person name="Wyka S.A."/>
            <person name="Mondo S.J."/>
            <person name="Liu M."/>
            <person name="Dettman J."/>
            <person name="Nalam V."/>
            <person name="Broders K.D."/>
        </authorList>
    </citation>
    <scope>NUCLEOTIDE SEQUENCE</scope>
    <source>
        <strain evidence="4">CCC 602</strain>
    </source>
</reference>
<dbReference type="InterPro" id="IPR001841">
    <property type="entry name" value="Znf_RING"/>
</dbReference>
<feature type="compositionally biased region" description="Polar residues" evidence="2">
    <location>
        <begin position="107"/>
        <end position="117"/>
    </location>
</feature>
<dbReference type="PROSITE" id="PS50089">
    <property type="entry name" value="ZF_RING_2"/>
    <property type="match status" value="1"/>
</dbReference>
<feature type="compositionally biased region" description="Polar residues" evidence="2">
    <location>
        <begin position="59"/>
        <end position="79"/>
    </location>
</feature>
<keyword evidence="1" id="KW-0863">Zinc-finger</keyword>
<dbReference type="Proteomes" id="UP000748025">
    <property type="component" value="Unassembled WGS sequence"/>
</dbReference>
<organism evidence="4 5">
    <name type="scientific">Claviceps pusilla</name>
    <dbReference type="NCBI Taxonomy" id="123648"/>
    <lineage>
        <taxon>Eukaryota</taxon>
        <taxon>Fungi</taxon>
        <taxon>Dikarya</taxon>
        <taxon>Ascomycota</taxon>
        <taxon>Pezizomycotina</taxon>
        <taxon>Sordariomycetes</taxon>
        <taxon>Hypocreomycetidae</taxon>
        <taxon>Hypocreales</taxon>
        <taxon>Clavicipitaceae</taxon>
        <taxon>Claviceps</taxon>
    </lineage>
</organism>
<comment type="caution">
    <text evidence="4">The sequence shown here is derived from an EMBL/GenBank/DDBJ whole genome shotgun (WGS) entry which is preliminary data.</text>
</comment>
<evidence type="ECO:0000313" key="5">
    <source>
        <dbReference type="Proteomes" id="UP000748025"/>
    </source>
</evidence>
<feature type="region of interest" description="Disordered" evidence="2">
    <location>
        <begin position="34"/>
        <end position="143"/>
    </location>
</feature>
<gene>
    <name evidence="4" type="ORF">E4U43_003751</name>
</gene>
<dbReference type="OrthoDB" id="8062037at2759"/>
<protein>
    <recommendedName>
        <fullName evidence="3">RING-type domain-containing protein</fullName>
    </recommendedName>
</protein>
<proteinExistence type="predicted"/>
<dbReference type="GO" id="GO:0008270">
    <property type="term" value="F:zinc ion binding"/>
    <property type="evidence" value="ECO:0007669"/>
    <property type="project" value="UniProtKB-KW"/>
</dbReference>
<evidence type="ECO:0000256" key="2">
    <source>
        <dbReference type="SAM" id="MobiDB-lite"/>
    </source>
</evidence>
<accession>A0A9P7T308</accession>